<dbReference type="EMBL" id="MU152380">
    <property type="protein sequence ID" value="KAF9440625.1"/>
    <property type="molecule type" value="Genomic_DNA"/>
</dbReference>
<feature type="non-terminal residue" evidence="3">
    <location>
        <position position="306"/>
    </location>
</feature>
<evidence type="ECO:0000259" key="2">
    <source>
        <dbReference type="Pfam" id="PF24883"/>
    </source>
</evidence>
<dbReference type="OrthoDB" id="3018344at2759"/>
<keyword evidence="4" id="KW-1185">Reference proteome</keyword>
<dbReference type="Pfam" id="PF24883">
    <property type="entry name" value="NPHP3_N"/>
    <property type="match status" value="1"/>
</dbReference>
<proteinExistence type="predicted"/>
<dbReference type="PANTHER" id="PTHR10039">
    <property type="entry name" value="AMELOGENIN"/>
    <property type="match status" value="1"/>
</dbReference>
<comment type="caution">
    <text evidence="3">The sequence shown here is derived from an EMBL/GenBank/DDBJ whole genome shotgun (WGS) entry which is preliminary data.</text>
</comment>
<dbReference type="Proteomes" id="UP000807342">
    <property type="component" value="Unassembled WGS sequence"/>
</dbReference>
<dbReference type="SUPFAM" id="SSF52540">
    <property type="entry name" value="P-loop containing nucleoside triphosphate hydrolases"/>
    <property type="match status" value="1"/>
</dbReference>
<feature type="domain" description="Nephrocystin 3-like N-terminal" evidence="2">
    <location>
        <begin position="16"/>
        <end position="173"/>
    </location>
</feature>
<evidence type="ECO:0000313" key="4">
    <source>
        <dbReference type="Proteomes" id="UP000807342"/>
    </source>
</evidence>
<reference evidence="3" key="1">
    <citation type="submission" date="2020-11" db="EMBL/GenBank/DDBJ databases">
        <authorList>
            <consortium name="DOE Joint Genome Institute"/>
            <person name="Ahrendt S."/>
            <person name="Riley R."/>
            <person name="Andreopoulos W."/>
            <person name="Labutti K."/>
            <person name="Pangilinan J."/>
            <person name="Ruiz-Duenas F.J."/>
            <person name="Barrasa J.M."/>
            <person name="Sanchez-Garcia M."/>
            <person name="Camarero S."/>
            <person name="Miyauchi S."/>
            <person name="Serrano A."/>
            <person name="Linde D."/>
            <person name="Babiker R."/>
            <person name="Drula E."/>
            <person name="Ayuso-Fernandez I."/>
            <person name="Pacheco R."/>
            <person name="Padilla G."/>
            <person name="Ferreira P."/>
            <person name="Barriuso J."/>
            <person name="Kellner H."/>
            <person name="Castanera R."/>
            <person name="Alfaro M."/>
            <person name="Ramirez L."/>
            <person name="Pisabarro A.G."/>
            <person name="Kuo A."/>
            <person name="Tritt A."/>
            <person name="Lipzen A."/>
            <person name="He G."/>
            <person name="Yan M."/>
            <person name="Ng V."/>
            <person name="Cullen D."/>
            <person name="Martin F."/>
            <person name="Rosso M.-N."/>
            <person name="Henrissat B."/>
            <person name="Hibbett D."/>
            <person name="Martinez A.T."/>
            <person name="Grigoriev I.V."/>
        </authorList>
    </citation>
    <scope>NUCLEOTIDE SEQUENCE</scope>
    <source>
        <strain evidence="3">MF-IS2</strain>
    </source>
</reference>
<dbReference type="Gene3D" id="3.40.50.300">
    <property type="entry name" value="P-loop containing nucleotide triphosphate hydrolases"/>
    <property type="match status" value="1"/>
</dbReference>
<protein>
    <recommendedName>
        <fullName evidence="2">Nephrocystin 3-like N-terminal domain-containing protein</fullName>
    </recommendedName>
</protein>
<organism evidence="3 4">
    <name type="scientific">Macrolepiota fuliginosa MF-IS2</name>
    <dbReference type="NCBI Taxonomy" id="1400762"/>
    <lineage>
        <taxon>Eukaryota</taxon>
        <taxon>Fungi</taxon>
        <taxon>Dikarya</taxon>
        <taxon>Basidiomycota</taxon>
        <taxon>Agaricomycotina</taxon>
        <taxon>Agaricomycetes</taxon>
        <taxon>Agaricomycetidae</taxon>
        <taxon>Agaricales</taxon>
        <taxon>Agaricineae</taxon>
        <taxon>Agaricaceae</taxon>
        <taxon>Macrolepiota</taxon>
    </lineage>
</organism>
<dbReference type="AlphaFoldDB" id="A0A9P5WYE1"/>
<accession>A0A9P5WYE1</accession>
<evidence type="ECO:0000313" key="3">
    <source>
        <dbReference type="EMBL" id="KAF9440625.1"/>
    </source>
</evidence>
<dbReference type="InterPro" id="IPR056884">
    <property type="entry name" value="NPHP3-like_N"/>
</dbReference>
<keyword evidence="1" id="KW-0677">Repeat</keyword>
<dbReference type="InterPro" id="IPR027417">
    <property type="entry name" value="P-loop_NTPase"/>
</dbReference>
<name>A0A9P5WYE1_9AGAR</name>
<gene>
    <name evidence="3" type="ORF">P691DRAFT_639969</name>
</gene>
<evidence type="ECO:0000256" key="1">
    <source>
        <dbReference type="ARBA" id="ARBA00022737"/>
    </source>
</evidence>
<sequence length="306" mass="35529">WPQPKCYPGTRIRLTTKIREWFLHDVRNCNFLWLSGPAGVGKSAVAQSTTKFAIGEGILGAVYFFSRPNKWHKYVEVFITLAYQLAIHFPGYQPLITTKLVAEPYLLERTPHVQFRKLIVEPLMLLSHKQKRIIILDGLDECEGEGNQLEIIELINGLHSNTSLLIIWMICSRLESHLKWIFTRSDYTIQCWQEFLPIDLEESRVDTETFIHRRFEEIHGIYGEHIKEDANCCWPPETAIEQIVEKMLGLFALANTLLKHIDDSETCNSDERLGEVLAFLWHSHLIGSQSPMYDLDLFYTRILSII</sequence>
<feature type="non-terminal residue" evidence="3">
    <location>
        <position position="1"/>
    </location>
</feature>